<dbReference type="OrthoDB" id="10258955at2759"/>
<name>A0A8H7PDZ0_9FUNG</name>
<dbReference type="InterPro" id="IPR050138">
    <property type="entry name" value="DHOase/Allantoinase_Hydrolase"/>
</dbReference>
<dbReference type="Pfam" id="PF01979">
    <property type="entry name" value="Amidohydro_1"/>
    <property type="match status" value="1"/>
</dbReference>
<keyword evidence="2" id="KW-0472">Membrane</keyword>
<dbReference type="GO" id="GO:0005737">
    <property type="term" value="C:cytoplasm"/>
    <property type="evidence" value="ECO:0007669"/>
    <property type="project" value="TreeGrafter"/>
</dbReference>
<dbReference type="Gene3D" id="3.20.20.140">
    <property type="entry name" value="Metal-dependent hydrolases"/>
    <property type="match status" value="2"/>
</dbReference>
<dbReference type="GO" id="GO:0006145">
    <property type="term" value="P:purine nucleobase catabolic process"/>
    <property type="evidence" value="ECO:0007669"/>
    <property type="project" value="TreeGrafter"/>
</dbReference>
<dbReference type="Proteomes" id="UP000612746">
    <property type="component" value="Unassembled WGS sequence"/>
</dbReference>
<dbReference type="SUPFAM" id="SSF51338">
    <property type="entry name" value="Composite domain of metallo-dependent hydrolases"/>
    <property type="match status" value="2"/>
</dbReference>
<evidence type="ECO:0000313" key="5">
    <source>
        <dbReference type="Proteomes" id="UP000612746"/>
    </source>
</evidence>
<organism evidence="4 5">
    <name type="scientific">Umbelopsis vinacea</name>
    <dbReference type="NCBI Taxonomy" id="44442"/>
    <lineage>
        <taxon>Eukaryota</taxon>
        <taxon>Fungi</taxon>
        <taxon>Fungi incertae sedis</taxon>
        <taxon>Mucoromycota</taxon>
        <taxon>Mucoromycotina</taxon>
        <taxon>Umbelopsidomycetes</taxon>
        <taxon>Umbelopsidales</taxon>
        <taxon>Umbelopsidaceae</taxon>
        <taxon>Umbelopsis</taxon>
    </lineage>
</organism>
<dbReference type="EMBL" id="JAEPRA010000025">
    <property type="protein sequence ID" value="KAG2172157.1"/>
    <property type="molecule type" value="Genomic_DNA"/>
</dbReference>
<feature type="compositionally biased region" description="Basic and acidic residues" evidence="1">
    <location>
        <begin position="553"/>
        <end position="562"/>
    </location>
</feature>
<reference evidence="4" key="1">
    <citation type="submission" date="2020-12" db="EMBL/GenBank/DDBJ databases">
        <title>Metabolic potential, ecology and presence of endohyphal bacteria is reflected in genomic diversity of Mucoromycotina.</title>
        <authorList>
            <person name="Muszewska A."/>
            <person name="Okrasinska A."/>
            <person name="Steczkiewicz K."/>
            <person name="Drgas O."/>
            <person name="Orlowska M."/>
            <person name="Perlinska-Lenart U."/>
            <person name="Aleksandrzak-Piekarczyk T."/>
            <person name="Szatraj K."/>
            <person name="Zielenkiewicz U."/>
            <person name="Pilsyk S."/>
            <person name="Malc E."/>
            <person name="Mieczkowski P."/>
            <person name="Kruszewska J.S."/>
            <person name="Biernat P."/>
            <person name="Pawlowska J."/>
        </authorList>
    </citation>
    <scope>NUCLEOTIDE SEQUENCE</scope>
    <source>
        <strain evidence="4">WA0000051536</strain>
    </source>
</reference>
<feature type="region of interest" description="Disordered" evidence="1">
    <location>
        <begin position="546"/>
        <end position="571"/>
    </location>
</feature>
<keyword evidence="2" id="KW-1133">Transmembrane helix</keyword>
<dbReference type="SUPFAM" id="SSF51556">
    <property type="entry name" value="Metallo-dependent hydrolases"/>
    <property type="match status" value="1"/>
</dbReference>
<dbReference type="PANTHER" id="PTHR43668:SF5">
    <property type="entry name" value="AMIDOHYDROLASE 3 DOMAIN-CONTAINING PROTEIN"/>
    <property type="match status" value="1"/>
</dbReference>
<dbReference type="AlphaFoldDB" id="A0A8H7PDZ0"/>
<proteinExistence type="predicted"/>
<dbReference type="InterPro" id="IPR006680">
    <property type="entry name" value="Amidohydro-rel"/>
</dbReference>
<feature type="domain" description="Amidohydrolase-related" evidence="3">
    <location>
        <begin position="420"/>
        <end position="525"/>
    </location>
</feature>
<dbReference type="PANTHER" id="PTHR43668">
    <property type="entry name" value="ALLANTOINASE"/>
    <property type="match status" value="1"/>
</dbReference>
<evidence type="ECO:0000256" key="1">
    <source>
        <dbReference type="SAM" id="MobiDB-lite"/>
    </source>
</evidence>
<keyword evidence="5" id="KW-1185">Reference proteome</keyword>
<dbReference type="InterPro" id="IPR032466">
    <property type="entry name" value="Metal_Hydrolase"/>
</dbReference>
<comment type="caution">
    <text evidence="4">The sequence shown here is derived from an EMBL/GenBank/DDBJ whole genome shotgun (WGS) entry which is preliminary data.</text>
</comment>
<protein>
    <recommendedName>
        <fullName evidence="3">Amidohydrolase-related domain-containing protein</fullName>
    </recommendedName>
</protein>
<evidence type="ECO:0000259" key="3">
    <source>
        <dbReference type="Pfam" id="PF01979"/>
    </source>
</evidence>
<dbReference type="GO" id="GO:0004038">
    <property type="term" value="F:allantoinase activity"/>
    <property type="evidence" value="ECO:0007669"/>
    <property type="project" value="TreeGrafter"/>
</dbReference>
<evidence type="ECO:0000256" key="2">
    <source>
        <dbReference type="SAM" id="Phobius"/>
    </source>
</evidence>
<dbReference type="InterPro" id="IPR011059">
    <property type="entry name" value="Metal-dep_hydrolase_composite"/>
</dbReference>
<accession>A0A8H7PDZ0</accession>
<keyword evidence="2" id="KW-0812">Transmembrane</keyword>
<sequence>MPGDNASQPLLASPRKSTKSRSKIILISAAVVFLGTSLYLASLTPSVNQAAVFQQTATDNHDIGSVQSPGISEKTLEHGIKQCSAIEARKTAGKSSSRREKNPRAVSNTPPLLIRNAYIWVGNSYLDGYDILVEHGLIQKVEKNIETLPEYDIIDAKSRVVTPGIVDMHSHIGVESLPMLEATTDGNEGTNPNTPYVRALEAFNPSDPALGIVMSGGVTTSLALPGSGNLMGGEALAIKLRPVSTLSVEDMQVSAGADESEEKIWRYMKMACGENPKMSYGYAEGTMPLTRMGEGYLFRKWFNNASKLKNQQDDWCEAAERLNASSHHHQTTRLSTPFPEDLELESLVALLRGDTKLNIHCYEPHDLEAMVRHSLEYDFEITAFHHALKAWKVPEIIKRAKGNITIATFSDMWGYKFEAMDGNVRAAQILGEAGIPVAFKSDHPVLTAHTVLHHKQQDLAHEAAKAYHYGLEEHKALQSVTTIPASAMGLSHRIGSIAPGMDADIVIWERHPLRLGARPDHVIVDGIKQQFNSSFDIPPNVLSSLNLGSPSNAKKDTRKDRAPIVNGDSLKLEDHGSKNPVTFTEACSPNTDSFVLRNIGKLFLAKNTVYDNTKALRKEDELYVIVENGTIVCSGAGCGRDKIDWPNKSAVFDLNGGYVLPGLISTGARIGLVEMISESSTHDGFADNKLNDPDLHKTITRAVDGLKFGTEHLEKPYRAGMLPYTFLFSFNHTPNSDVAAMLVVAGVSVAFKIGAENTVLDSDDIIIKEEAALHFVLTIAPEPAKSEQIAGIRRLLVSNLDKDTNDNVFARAAKGQLPVVIQTDDKDEIAQIIKMKQHIQSLQGGSVVRFVILGGAEAWLVADHLAAAQIPVILAPPRCRPAFWGQRHCLSGKPMQDATGLDVLVAKGVLVGVASLDADDGYVRNLIWDAGWNLATNNNLTDADAVGFVSWNLAEIFGLHHSNGSPVGVLAAGQPAELVAYDGNPFEFGTQVQLVAGGGRRGVSCLDGVRQT</sequence>
<feature type="region of interest" description="Disordered" evidence="1">
    <location>
        <begin position="88"/>
        <end position="107"/>
    </location>
</feature>
<evidence type="ECO:0000313" key="4">
    <source>
        <dbReference type="EMBL" id="KAG2172157.1"/>
    </source>
</evidence>
<feature type="transmembrane region" description="Helical" evidence="2">
    <location>
        <begin position="24"/>
        <end position="41"/>
    </location>
</feature>
<gene>
    <name evidence="4" type="ORF">INT44_005528</name>
</gene>